<feature type="region of interest" description="Disordered" evidence="1">
    <location>
        <begin position="586"/>
        <end position="632"/>
    </location>
</feature>
<evidence type="ECO:0000256" key="1">
    <source>
        <dbReference type="SAM" id="MobiDB-lite"/>
    </source>
</evidence>
<proteinExistence type="predicted"/>
<protein>
    <recommendedName>
        <fullName evidence="2">Kinetoplastid PH-like domain-containing protein</fullName>
    </recommendedName>
</protein>
<feature type="compositionally biased region" description="Low complexity" evidence="1">
    <location>
        <begin position="586"/>
        <end position="610"/>
    </location>
</feature>
<dbReference type="OrthoDB" id="266923at2759"/>
<evidence type="ECO:0000313" key="3">
    <source>
        <dbReference type="EMBL" id="KPI85361.1"/>
    </source>
</evidence>
<feature type="compositionally biased region" description="Low complexity" evidence="1">
    <location>
        <begin position="293"/>
        <end position="313"/>
    </location>
</feature>
<gene>
    <name evidence="3" type="ORF">ABL78_5585</name>
</gene>
<dbReference type="EMBL" id="LJSK01000192">
    <property type="protein sequence ID" value="KPI85361.1"/>
    <property type="molecule type" value="Genomic_DNA"/>
</dbReference>
<organism evidence="3 4">
    <name type="scientific">Leptomonas seymouri</name>
    <dbReference type="NCBI Taxonomy" id="5684"/>
    <lineage>
        <taxon>Eukaryota</taxon>
        <taxon>Discoba</taxon>
        <taxon>Euglenozoa</taxon>
        <taxon>Kinetoplastea</taxon>
        <taxon>Metakinetoplastina</taxon>
        <taxon>Trypanosomatida</taxon>
        <taxon>Trypanosomatidae</taxon>
        <taxon>Leishmaniinae</taxon>
        <taxon>Leptomonas</taxon>
    </lineage>
</organism>
<keyword evidence="4" id="KW-1185">Reference proteome</keyword>
<dbReference type="Proteomes" id="UP000038009">
    <property type="component" value="Unassembled WGS sequence"/>
</dbReference>
<dbReference type="AlphaFoldDB" id="A0A0N1HWN2"/>
<feature type="region of interest" description="Disordered" evidence="1">
    <location>
        <begin position="138"/>
        <end position="158"/>
    </location>
</feature>
<name>A0A0N1HWN2_LEPSE</name>
<evidence type="ECO:0000313" key="4">
    <source>
        <dbReference type="Proteomes" id="UP000038009"/>
    </source>
</evidence>
<dbReference type="Pfam" id="PF26289">
    <property type="entry name" value="PH_38"/>
    <property type="match status" value="1"/>
</dbReference>
<accession>A0A0N1HWN2</accession>
<evidence type="ECO:0000259" key="2">
    <source>
        <dbReference type="Pfam" id="PF26289"/>
    </source>
</evidence>
<dbReference type="InterPro" id="IPR058803">
    <property type="entry name" value="PH_38"/>
</dbReference>
<comment type="caution">
    <text evidence="3">The sequence shown here is derived from an EMBL/GenBank/DDBJ whole genome shotgun (WGS) entry which is preliminary data.</text>
</comment>
<feature type="region of interest" description="Disordered" evidence="1">
    <location>
        <begin position="354"/>
        <end position="397"/>
    </location>
</feature>
<feature type="domain" description="Kinetoplastid PH-like" evidence="2">
    <location>
        <begin position="638"/>
        <end position="815"/>
    </location>
</feature>
<feature type="region of interest" description="Disordered" evidence="1">
    <location>
        <begin position="705"/>
        <end position="725"/>
    </location>
</feature>
<sequence length="829" mass="89180">MAVCPDDWTLSGLSGAIDWTVILPPGALRGTSPSGIFERSHSYPSLYTELTPTVLTGSESASAVATPILYARLSSIMSVEKVGSRQLRLRQQLGCPGSYRLLFLTAPSEDACDDWWRALHRLTYNNSTLGEDILRNASTSSGGEYPWHQREDGAAHRGVAEVPRAEDGYESLLKPSASPSSSPGTNDVVALKSALISPTPHSMLSSVRPSLHLSASLPSLNPSSQISSKPLRQEAAVAPSASSAASSLNAIAIDTTSTTSVAAHALAATATPDVAAVKKQRHFRCSHRHEGQAAAAAASDPASAGAAPPASLRPAPPLVVLRATRSEATQTMVPLAPAPRPIKALVAPPLHSLLQDESRKEDGHEERVSAKWTTTTPHANGEIPPDPAPSKSAAHAKSARLFSPVKVSTPLNSRTEVEQQAPLLSLETLEAVHRAAAPPCKTDENAFIGAASSVPEPQRHLEPIQLHMDAKGQSASPSPEEGLPLPASALKIPRARLTTAAIEPFLYEPLHIETAAVPRARSTSPLSPAAPRLRALTFSNHSMRPLSWCGQGLASSWTPRITYGSPSPYGHRGSAGLLLNRQLGSSGYHNSSSYSSPARQERQQQPSRSSVDNRRHRSCSASPLGRTITPGVSPQLSVIARPHLFLKHPVQVPPLGSRGTPTSAERRGGSVATYIFVTTDEDCVVVVPANHFKKCVEEAKLLKGDQSQHRGGSGRSHRSSSSFSVTSMPIGVRSYARARRFFGDDHCRAIRVSDVDRVTRGNEEPLILLERSQRERFRDPSKLVCIASLTHAFFMEATNSTEAEWYVRSWKKFLRARRMPRRDLHLRVS</sequence>
<feature type="region of interest" description="Disordered" evidence="1">
    <location>
        <begin position="291"/>
        <end position="314"/>
    </location>
</feature>
<feature type="compositionally biased region" description="Basic and acidic residues" evidence="1">
    <location>
        <begin position="354"/>
        <end position="369"/>
    </location>
</feature>
<dbReference type="VEuPathDB" id="TriTrypDB:Lsey_0192_0120"/>
<dbReference type="OMA" id="SKMICIA"/>
<feature type="compositionally biased region" description="Basic and acidic residues" evidence="1">
    <location>
        <begin position="147"/>
        <end position="158"/>
    </location>
</feature>
<reference evidence="3 4" key="1">
    <citation type="journal article" date="2015" name="PLoS Pathog.">
        <title>Leptomonas seymouri: Adaptations to the Dixenous Life Cycle Analyzed by Genome Sequencing, Transcriptome Profiling and Co-infection with Leishmania donovani.</title>
        <authorList>
            <person name="Kraeva N."/>
            <person name="Butenko A."/>
            <person name="Hlavacova J."/>
            <person name="Kostygov A."/>
            <person name="Myskova J."/>
            <person name="Grybchuk D."/>
            <person name="Lestinova T."/>
            <person name="Votypka J."/>
            <person name="Volf P."/>
            <person name="Opperdoes F."/>
            <person name="Flegontov P."/>
            <person name="Lukes J."/>
            <person name="Yurchenko V."/>
        </authorList>
    </citation>
    <scope>NUCLEOTIDE SEQUENCE [LARGE SCALE GENOMIC DNA]</scope>
    <source>
        <strain evidence="3 4">ATCC 30220</strain>
    </source>
</reference>